<keyword evidence="3" id="KW-1185">Reference proteome</keyword>
<dbReference type="Proteomes" id="UP001629113">
    <property type="component" value="Unassembled WGS sequence"/>
</dbReference>
<evidence type="ECO:0000313" key="3">
    <source>
        <dbReference type="Proteomes" id="UP001629113"/>
    </source>
</evidence>
<organism evidence="2 3">
    <name type="scientific">Phlyctema vagabunda</name>
    <dbReference type="NCBI Taxonomy" id="108571"/>
    <lineage>
        <taxon>Eukaryota</taxon>
        <taxon>Fungi</taxon>
        <taxon>Dikarya</taxon>
        <taxon>Ascomycota</taxon>
        <taxon>Pezizomycotina</taxon>
        <taxon>Leotiomycetes</taxon>
        <taxon>Helotiales</taxon>
        <taxon>Dermateaceae</taxon>
        <taxon>Phlyctema</taxon>
    </lineage>
</organism>
<reference evidence="2 3" key="1">
    <citation type="submission" date="2024-06" db="EMBL/GenBank/DDBJ databases">
        <title>Complete genome of Phlyctema vagabunda strain 19-DSS-EL-015.</title>
        <authorList>
            <person name="Fiorenzani C."/>
        </authorList>
    </citation>
    <scope>NUCLEOTIDE SEQUENCE [LARGE SCALE GENOMIC DNA]</scope>
    <source>
        <strain evidence="2 3">19-DSS-EL-015</strain>
    </source>
</reference>
<dbReference type="EMBL" id="JBFCZG010000003">
    <property type="protein sequence ID" value="KAL3424924.1"/>
    <property type="molecule type" value="Genomic_DNA"/>
</dbReference>
<gene>
    <name evidence="2" type="ORF">PVAG01_04205</name>
</gene>
<name>A0ABR4PNM9_9HELO</name>
<sequence length="316" mass="34551">MNKPTNNAMLGSTSESDPDSKDELPVFNIQLNPSGDEGSGFHFQNDPKSPYQRQRVVERRSAVDIRCSCVDIIHGLLKEDGENYCTLLVLEFRFDPRKRARRIAQVDIELRFLGDKAGASEPNVHGIAPEGRFSFAQTMQSETTTIESDVHIGGGITGLDAGGAVRFGRETSREMNHATTVTGSTNVRGRNYGDPNSVSWTLLENPATKTGVPVAMKTAVLLTRKDEKHFKCVISVKAKADWRTSLEWVAGSTKPDDPVLFDPTLDPTSDKYSEMELKLGELDLDAISAITMTNIADGVVNTKKFGEKAGKGTTDV</sequence>
<protein>
    <submittedName>
        <fullName evidence="2">Uncharacterized protein</fullName>
    </submittedName>
</protein>
<accession>A0ABR4PNM9</accession>
<comment type="caution">
    <text evidence="2">The sequence shown here is derived from an EMBL/GenBank/DDBJ whole genome shotgun (WGS) entry which is preliminary data.</text>
</comment>
<evidence type="ECO:0000256" key="1">
    <source>
        <dbReference type="SAM" id="MobiDB-lite"/>
    </source>
</evidence>
<feature type="region of interest" description="Disordered" evidence="1">
    <location>
        <begin position="1"/>
        <end position="26"/>
    </location>
</feature>
<evidence type="ECO:0000313" key="2">
    <source>
        <dbReference type="EMBL" id="KAL3424924.1"/>
    </source>
</evidence>
<proteinExistence type="predicted"/>
<feature type="compositionally biased region" description="Polar residues" evidence="1">
    <location>
        <begin position="1"/>
        <end position="15"/>
    </location>
</feature>